<evidence type="ECO:0000256" key="2">
    <source>
        <dbReference type="ARBA" id="ARBA00000765"/>
    </source>
</evidence>
<comment type="subcellular location">
    <subcellularLocation>
        <location evidence="3">Peroxisome</location>
    </subcellularLocation>
</comment>
<dbReference type="InterPro" id="IPR001753">
    <property type="entry name" value="Enoyl-CoA_hydra/iso"/>
</dbReference>
<dbReference type="PANTHER" id="PTHR23309">
    <property type="entry name" value="3-HYDROXYACYL-COA DEHYROGENASE"/>
    <property type="match status" value="1"/>
</dbReference>
<keyword evidence="8" id="KW-0276">Fatty acid metabolism</keyword>
<keyword evidence="14" id="KW-0456">Lyase</keyword>
<sequence>MPNPTASMQMTDAGVAIVTLENPPVNALHPAVLRSLFAHVREAHASSQVKAIVINGSKQRFSAGFDINQFAQASGGNGLDDTVNDALCELVESGPKPTVAAIEGMALGGGLEVAMSCNARVAVAGAKLGLPELSLGILPGFGGTQRLPRLVGLQKACEMMLTSKPIPAEAGAKLGLVDAVVSSAQLLDTACQLALGIASGVKPRNQSLYRTDKLESLGEAMMILDVARGQTMKRARHLQHPLFCLDAIRIGVEQGGIAGLKAEQEAFAKSAALDTHKALVHIFFAQRTTKRVKGITDVGLKPRPIKKIAVLGGGLMGSGIATASILAGVEVLVKEINQKFLDSGMERIKANIMSQVKKGRMKQAAAEKVLKLAKGTLTYDDFGSVDMVIEAAIEDIKLKQQIFKDLEKACRKDCILSSNTSTIDIKLVGGQTQALDRIVGAHFFSPAHIMPLLEIVRTDQSSPQVVLDTLEYGSRIKKTPVVVGNCTGFAVNRVFFPYTQSACMLVDLGMDPYMVDKAIAGAFGMPMGPFRLSDLVGADIGLHVGANFHDSFPERVYKAPIFPALFDAKRLGEKTGSGFYKFDGKRKTLPDAQGLKPFLEASRKAAGLMEHHKQGPPVKSAQDIIEFIFFPVVNEGCRVIAEGIVDKPADLDVATVLAMGFPPYRGGLIKWADLTGAAHVAKRLSQWAEFFKADGLSGVFEPCQYLKEAASSGRQLSAGNSSASKL</sequence>
<dbReference type="SUPFAM" id="SSF48179">
    <property type="entry name" value="6-phosphogluconate dehydrogenase C-terminal domain-like"/>
    <property type="match status" value="2"/>
</dbReference>
<dbReference type="Pfam" id="PF00725">
    <property type="entry name" value="3HCDH"/>
    <property type="match status" value="2"/>
</dbReference>
<evidence type="ECO:0000256" key="14">
    <source>
        <dbReference type="ARBA" id="ARBA00023239"/>
    </source>
</evidence>
<dbReference type="InterPro" id="IPR036291">
    <property type="entry name" value="NAD(P)-bd_dom_sf"/>
</dbReference>
<accession>A0AAW1RIX4</accession>
<dbReference type="InterPro" id="IPR006176">
    <property type="entry name" value="3-OHacyl-CoA_DH_NAD-bd"/>
</dbReference>
<evidence type="ECO:0000256" key="11">
    <source>
        <dbReference type="ARBA" id="ARBA00023098"/>
    </source>
</evidence>
<dbReference type="GO" id="GO:0004300">
    <property type="term" value="F:enoyl-CoA hydratase activity"/>
    <property type="evidence" value="ECO:0007669"/>
    <property type="project" value="UniProtKB-EC"/>
</dbReference>
<evidence type="ECO:0000256" key="6">
    <source>
        <dbReference type="ARBA" id="ARBA00008750"/>
    </source>
</evidence>
<dbReference type="GO" id="GO:0004165">
    <property type="term" value="F:delta(3)-delta(2)-enoyl-CoA isomerase activity"/>
    <property type="evidence" value="ECO:0007669"/>
    <property type="project" value="UniProtKB-EC"/>
</dbReference>
<comment type="catalytic activity">
    <reaction evidence="18">
        <text>a 4-saturated-(3S)-3-hydroxyacyl-CoA = a (3E)-enoyl-CoA + H2O</text>
        <dbReference type="Rhea" id="RHEA:20724"/>
        <dbReference type="ChEBI" id="CHEBI:15377"/>
        <dbReference type="ChEBI" id="CHEBI:58521"/>
        <dbReference type="ChEBI" id="CHEBI:137480"/>
        <dbReference type="EC" id="4.2.1.17"/>
    </reaction>
</comment>
<evidence type="ECO:0000256" key="4">
    <source>
        <dbReference type="ARBA" id="ARBA00005005"/>
    </source>
</evidence>
<keyword evidence="13" id="KW-0413">Isomerase</keyword>
<dbReference type="SUPFAM" id="SSF51735">
    <property type="entry name" value="NAD(P)-binding Rossmann-fold domains"/>
    <property type="match status" value="1"/>
</dbReference>
<dbReference type="GO" id="GO:0070403">
    <property type="term" value="F:NAD+ binding"/>
    <property type="evidence" value="ECO:0007669"/>
    <property type="project" value="InterPro"/>
</dbReference>
<gene>
    <name evidence="21" type="ORF">WJX74_005553</name>
</gene>
<dbReference type="Pfam" id="PF02737">
    <property type="entry name" value="3HCDH_N"/>
    <property type="match status" value="1"/>
</dbReference>
<dbReference type="InterPro" id="IPR008927">
    <property type="entry name" value="6-PGluconate_DH-like_C_sf"/>
</dbReference>
<evidence type="ECO:0000256" key="12">
    <source>
        <dbReference type="ARBA" id="ARBA00023140"/>
    </source>
</evidence>
<evidence type="ECO:0000256" key="9">
    <source>
        <dbReference type="ARBA" id="ARBA00023002"/>
    </source>
</evidence>
<evidence type="ECO:0000256" key="18">
    <source>
        <dbReference type="ARBA" id="ARBA00023717"/>
    </source>
</evidence>
<dbReference type="Proteomes" id="UP001438707">
    <property type="component" value="Unassembled WGS sequence"/>
</dbReference>
<dbReference type="AlphaFoldDB" id="A0AAW1RIX4"/>
<keyword evidence="22" id="KW-1185">Reference proteome</keyword>
<keyword evidence="15" id="KW-0511">Multifunctional enzyme</keyword>
<dbReference type="Gene3D" id="3.40.50.720">
    <property type="entry name" value="NAD(P)-binding Rossmann-like Domain"/>
    <property type="match status" value="1"/>
</dbReference>
<comment type="catalytic activity">
    <reaction evidence="17">
        <text>a (3S)-3-hydroxyacyl-CoA = a (2E)-enoyl-CoA + H2O</text>
        <dbReference type="Rhea" id="RHEA:16105"/>
        <dbReference type="ChEBI" id="CHEBI:15377"/>
        <dbReference type="ChEBI" id="CHEBI:57318"/>
        <dbReference type="ChEBI" id="CHEBI:58856"/>
        <dbReference type="EC" id="4.2.1.17"/>
    </reaction>
</comment>
<dbReference type="Gene3D" id="3.90.226.10">
    <property type="entry name" value="2-enoyl-CoA Hydratase, Chain A, domain 1"/>
    <property type="match status" value="1"/>
</dbReference>
<dbReference type="CDD" id="cd06558">
    <property type="entry name" value="crotonase-like"/>
    <property type="match status" value="1"/>
</dbReference>
<comment type="pathway">
    <text evidence="4">Lipid metabolism; fatty acid beta-oxidation.</text>
</comment>
<dbReference type="Pfam" id="PF00378">
    <property type="entry name" value="ECH_1"/>
    <property type="match status" value="1"/>
</dbReference>
<protein>
    <recommendedName>
        <fullName evidence="23">Enoyl-CoA hydratase</fullName>
    </recommendedName>
</protein>
<dbReference type="GO" id="GO:0008692">
    <property type="term" value="F:3-hydroxybutyryl-CoA epimerase activity"/>
    <property type="evidence" value="ECO:0007669"/>
    <property type="project" value="UniProtKB-EC"/>
</dbReference>
<comment type="catalytic activity">
    <reaction evidence="1">
        <text>a (3Z)-enoyl-CoA = a 4-saturated (2E)-enoyl-CoA</text>
        <dbReference type="Rhea" id="RHEA:45900"/>
        <dbReference type="ChEBI" id="CHEBI:85097"/>
        <dbReference type="ChEBI" id="CHEBI:85489"/>
        <dbReference type="EC" id="5.3.3.8"/>
    </reaction>
</comment>
<dbReference type="PROSITE" id="PS00067">
    <property type="entry name" value="3HCDH"/>
    <property type="match status" value="1"/>
</dbReference>
<dbReference type="EMBL" id="JALJOS010000010">
    <property type="protein sequence ID" value="KAK9833776.1"/>
    <property type="molecule type" value="Genomic_DNA"/>
</dbReference>
<evidence type="ECO:0000256" key="8">
    <source>
        <dbReference type="ARBA" id="ARBA00022832"/>
    </source>
</evidence>
<evidence type="ECO:0000256" key="5">
    <source>
        <dbReference type="ARBA" id="ARBA00007005"/>
    </source>
</evidence>
<evidence type="ECO:0000256" key="16">
    <source>
        <dbReference type="ARBA" id="ARBA00023701"/>
    </source>
</evidence>
<dbReference type="FunFam" id="1.10.1040.50:FF:000004">
    <property type="entry name" value="Peroxisomal fatty acid beta-oxidation multifunctional protein"/>
    <property type="match status" value="1"/>
</dbReference>
<comment type="catalytic activity">
    <reaction evidence="2">
        <text>a (3E)-enoyl-CoA = a 4-saturated (2E)-enoyl-CoA</text>
        <dbReference type="Rhea" id="RHEA:45228"/>
        <dbReference type="ChEBI" id="CHEBI:58521"/>
        <dbReference type="ChEBI" id="CHEBI:85097"/>
        <dbReference type="EC" id="5.3.3.8"/>
    </reaction>
</comment>
<keyword evidence="11" id="KW-0443">Lipid metabolism</keyword>
<comment type="catalytic activity">
    <reaction evidence="16">
        <text>(3S)-3-hydroxybutanoyl-CoA = (3R)-3-hydroxybutanoyl-CoA</text>
        <dbReference type="Rhea" id="RHEA:21760"/>
        <dbReference type="ChEBI" id="CHEBI:57315"/>
        <dbReference type="ChEBI" id="CHEBI:57316"/>
        <dbReference type="EC" id="5.1.2.3"/>
    </reaction>
</comment>
<evidence type="ECO:0000256" key="15">
    <source>
        <dbReference type="ARBA" id="ARBA00023268"/>
    </source>
</evidence>
<keyword evidence="9" id="KW-0560">Oxidoreductase</keyword>
<dbReference type="FunFam" id="3.90.226.10:FF:000011">
    <property type="entry name" value="Fatty acid oxidation complex subunit alpha"/>
    <property type="match status" value="1"/>
</dbReference>
<dbReference type="GO" id="GO:0006635">
    <property type="term" value="P:fatty acid beta-oxidation"/>
    <property type="evidence" value="ECO:0007669"/>
    <property type="project" value="TreeGrafter"/>
</dbReference>
<proteinExistence type="inferred from homology"/>
<evidence type="ECO:0000256" key="17">
    <source>
        <dbReference type="ARBA" id="ARBA00023709"/>
    </source>
</evidence>
<reference evidence="21 22" key="1">
    <citation type="journal article" date="2024" name="Nat. Commun.">
        <title>Phylogenomics reveals the evolutionary origins of lichenization in chlorophyte algae.</title>
        <authorList>
            <person name="Puginier C."/>
            <person name="Libourel C."/>
            <person name="Otte J."/>
            <person name="Skaloud P."/>
            <person name="Haon M."/>
            <person name="Grisel S."/>
            <person name="Petersen M."/>
            <person name="Berrin J.G."/>
            <person name="Delaux P.M."/>
            <person name="Dal Grande F."/>
            <person name="Keller J."/>
        </authorList>
    </citation>
    <scope>NUCLEOTIDE SEQUENCE [LARGE SCALE GENOMIC DNA]</scope>
    <source>
        <strain evidence="21 22">SAG 2145</strain>
    </source>
</reference>
<name>A0AAW1RIX4_9CHLO</name>
<feature type="domain" description="3-hydroxyacyl-CoA dehydrogenase C-terminal" evidence="19">
    <location>
        <begin position="628"/>
        <end position="714"/>
    </location>
</feature>
<comment type="subunit">
    <text evidence="7">Monomer.</text>
</comment>
<evidence type="ECO:0000313" key="21">
    <source>
        <dbReference type="EMBL" id="KAK9833776.1"/>
    </source>
</evidence>
<evidence type="ECO:0000256" key="10">
    <source>
        <dbReference type="ARBA" id="ARBA00023027"/>
    </source>
</evidence>
<evidence type="ECO:0008006" key="23">
    <source>
        <dbReference type="Google" id="ProtNLM"/>
    </source>
</evidence>
<dbReference type="InterPro" id="IPR006180">
    <property type="entry name" value="3-OHacyl-CoA_DH_CS"/>
</dbReference>
<keyword evidence="12" id="KW-0576">Peroxisome</keyword>
<comment type="caution">
    <text evidence="21">The sequence shown here is derived from an EMBL/GenBank/DDBJ whole genome shotgun (WGS) entry which is preliminary data.</text>
</comment>
<dbReference type="GO" id="GO:0003857">
    <property type="term" value="F:(3S)-3-hydroxyacyl-CoA dehydrogenase (NAD+) activity"/>
    <property type="evidence" value="ECO:0007669"/>
    <property type="project" value="TreeGrafter"/>
</dbReference>
<dbReference type="InterPro" id="IPR006108">
    <property type="entry name" value="3HC_DH_C"/>
</dbReference>
<evidence type="ECO:0000313" key="22">
    <source>
        <dbReference type="Proteomes" id="UP001438707"/>
    </source>
</evidence>
<evidence type="ECO:0000259" key="19">
    <source>
        <dbReference type="Pfam" id="PF00725"/>
    </source>
</evidence>
<dbReference type="PANTHER" id="PTHR23309:SF49">
    <property type="entry name" value="PEROXISOMAL BIFUNCTIONAL ENZYME"/>
    <property type="match status" value="1"/>
</dbReference>
<dbReference type="InterPro" id="IPR029045">
    <property type="entry name" value="ClpP/crotonase-like_dom_sf"/>
</dbReference>
<evidence type="ECO:0000259" key="20">
    <source>
        <dbReference type="Pfam" id="PF02737"/>
    </source>
</evidence>
<evidence type="ECO:0000256" key="1">
    <source>
        <dbReference type="ARBA" id="ARBA00000452"/>
    </source>
</evidence>
<dbReference type="FunFam" id="3.40.50.720:FF:000009">
    <property type="entry name" value="Fatty oxidation complex, alpha subunit"/>
    <property type="match status" value="1"/>
</dbReference>
<keyword evidence="10" id="KW-0520">NAD</keyword>
<organism evidence="21 22">
    <name type="scientific">Apatococcus lobatus</name>
    <dbReference type="NCBI Taxonomy" id="904363"/>
    <lineage>
        <taxon>Eukaryota</taxon>
        <taxon>Viridiplantae</taxon>
        <taxon>Chlorophyta</taxon>
        <taxon>core chlorophytes</taxon>
        <taxon>Trebouxiophyceae</taxon>
        <taxon>Chlorellales</taxon>
        <taxon>Chlorellaceae</taxon>
        <taxon>Apatococcus</taxon>
    </lineage>
</organism>
<evidence type="ECO:0000256" key="13">
    <source>
        <dbReference type="ARBA" id="ARBA00023235"/>
    </source>
</evidence>
<evidence type="ECO:0000256" key="3">
    <source>
        <dbReference type="ARBA" id="ARBA00004275"/>
    </source>
</evidence>
<dbReference type="SUPFAM" id="SSF52096">
    <property type="entry name" value="ClpP/crotonase"/>
    <property type="match status" value="1"/>
</dbReference>
<evidence type="ECO:0000256" key="7">
    <source>
        <dbReference type="ARBA" id="ARBA00011245"/>
    </source>
</evidence>
<dbReference type="GO" id="GO:0005777">
    <property type="term" value="C:peroxisome"/>
    <property type="evidence" value="ECO:0007669"/>
    <property type="project" value="UniProtKB-SubCell"/>
</dbReference>
<feature type="domain" description="3-hydroxyacyl-CoA dehydrogenase NAD binding" evidence="20">
    <location>
        <begin position="307"/>
        <end position="485"/>
    </location>
</feature>
<dbReference type="Gene3D" id="1.10.1040.50">
    <property type="match status" value="1"/>
</dbReference>
<comment type="similarity">
    <text evidence="6">In the N-terminal section; belongs to the enoyl-CoA hydratase/isomerase family.</text>
</comment>
<feature type="domain" description="3-hydroxyacyl-CoA dehydrogenase C-terminal" evidence="19">
    <location>
        <begin position="488"/>
        <end position="581"/>
    </location>
</feature>
<comment type="similarity">
    <text evidence="5">In the central section; belongs to the 3-hydroxyacyl-CoA dehydrogenase family.</text>
</comment>